<evidence type="ECO:0000259" key="1">
    <source>
        <dbReference type="Pfam" id="PF25372"/>
    </source>
</evidence>
<evidence type="ECO:0000313" key="3">
    <source>
        <dbReference type="Proteomes" id="UP000215914"/>
    </source>
</evidence>
<dbReference type="AlphaFoldDB" id="A0A9K3DMP3"/>
<name>A0A9K3DMP3_HELAN</name>
<dbReference type="PANTHER" id="PTHR13318">
    <property type="entry name" value="PARTNER OF PAIRED, ISOFORM B-RELATED"/>
    <property type="match status" value="1"/>
</dbReference>
<sequence>MDRNYDELPEEIWELILHRLSGDHDIHHQQFESLSSVSKRLLSLTDRLRRRFTVVDQTYIIHGTISRFIYRFKNLKTLDLSKLKNCYVETAIREIARSSVALNLESVDVSNHNSVPIEGLKELGLSNRRIKVLRCANVDKLRDVDLIDIARYFPDLEELDVSYPRNKFEIDALRRYSISEIMITDAGIEGLCCGLRNLVKINISMNPLLTDRSLVNLSSKCLRLQEIIMLKCIMITMKGVRFMLHNSPNLRSVSMCLISNIHGTDSLFVDVTSGRCLSELHFSDSDISDEFLDSIVKARVPLKSVCFSDSGSYSIDGLLRFLHAYHSLKFLDLTKSYQLCDSSIVDLSRYLRDLVSIKLNSCHKLTHTSLFALIINCPFLEHVEMEHASLGKEEDLNTIINVLNNVHTKSSSMKSLNLGWNSHLTDECLLKITSICPNLTQLDVSSCSGITRSVGEVLKSCPKIEHLSIQDCGGVKNIGLNMLPLRLKKLNMARSGVNDEGLVGIAVRCNDLVKIDLEGCQHVTTSAVKFMVKNCEKLREVNLMGCPNLHVYIVDWMVHTRPSLRKLVPPSYAVTSESQRQLILRHGCQVCDK</sequence>
<organism evidence="2 3">
    <name type="scientific">Helianthus annuus</name>
    <name type="common">Common sunflower</name>
    <dbReference type="NCBI Taxonomy" id="4232"/>
    <lineage>
        <taxon>Eukaryota</taxon>
        <taxon>Viridiplantae</taxon>
        <taxon>Streptophyta</taxon>
        <taxon>Embryophyta</taxon>
        <taxon>Tracheophyta</taxon>
        <taxon>Spermatophyta</taxon>
        <taxon>Magnoliopsida</taxon>
        <taxon>eudicotyledons</taxon>
        <taxon>Gunneridae</taxon>
        <taxon>Pentapetalae</taxon>
        <taxon>asterids</taxon>
        <taxon>campanulids</taxon>
        <taxon>Asterales</taxon>
        <taxon>Asteraceae</taxon>
        <taxon>Asteroideae</taxon>
        <taxon>Heliantheae alliance</taxon>
        <taxon>Heliantheae</taxon>
        <taxon>Helianthus</taxon>
    </lineage>
</organism>
<reference evidence="2" key="1">
    <citation type="journal article" date="2017" name="Nature">
        <title>The sunflower genome provides insights into oil metabolism, flowering and Asterid evolution.</title>
        <authorList>
            <person name="Badouin H."/>
            <person name="Gouzy J."/>
            <person name="Grassa C.J."/>
            <person name="Murat F."/>
            <person name="Staton S.E."/>
            <person name="Cottret L."/>
            <person name="Lelandais-Briere C."/>
            <person name="Owens G.L."/>
            <person name="Carrere S."/>
            <person name="Mayjonade B."/>
            <person name="Legrand L."/>
            <person name="Gill N."/>
            <person name="Kane N.C."/>
            <person name="Bowers J.E."/>
            <person name="Hubner S."/>
            <person name="Bellec A."/>
            <person name="Berard A."/>
            <person name="Berges H."/>
            <person name="Blanchet N."/>
            <person name="Boniface M.C."/>
            <person name="Brunel D."/>
            <person name="Catrice O."/>
            <person name="Chaidir N."/>
            <person name="Claudel C."/>
            <person name="Donnadieu C."/>
            <person name="Faraut T."/>
            <person name="Fievet G."/>
            <person name="Helmstetter N."/>
            <person name="King M."/>
            <person name="Knapp S.J."/>
            <person name="Lai Z."/>
            <person name="Le Paslier M.C."/>
            <person name="Lippi Y."/>
            <person name="Lorenzon L."/>
            <person name="Mandel J.R."/>
            <person name="Marage G."/>
            <person name="Marchand G."/>
            <person name="Marquand E."/>
            <person name="Bret-Mestries E."/>
            <person name="Morien E."/>
            <person name="Nambeesan S."/>
            <person name="Nguyen T."/>
            <person name="Pegot-Espagnet P."/>
            <person name="Pouilly N."/>
            <person name="Raftis F."/>
            <person name="Sallet E."/>
            <person name="Schiex T."/>
            <person name="Thomas J."/>
            <person name="Vandecasteele C."/>
            <person name="Vares D."/>
            <person name="Vear F."/>
            <person name="Vautrin S."/>
            <person name="Crespi M."/>
            <person name="Mangin B."/>
            <person name="Burke J.M."/>
            <person name="Salse J."/>
            <person name="Munos S."/>
            <person name="Vincourt P."/>
            <person name="Rieseberg L.H."/>
            <person name="Langlade N.B."/>
        </authorList>
    </citation>
    <scope>NUCLEOTIDE SEQUENCE</scope>
    <source>
        <tissue evidence="2">Leaves</tissue>
    </source>
</reference>
<dbReference type="SUPFAM" id="SSF52047">
    <property type="entry name" value="RNI-like"/>
    <property type="match status" value="2"/>
</dbReference>
<protein>
    <submittedName>
        <fullName evidence="2">F-box domain, leucine-rich repeat domain superfamily</fullName>
    </submittedName>
</protein>
<dbReference type="Gramene" id="mRNA:HanXRQr2_Chr16g0725451">
    <property type="protein sequence ID" value="CDS:HanXRQr2_Chr16g0725451.1"/>
    <property type="gene ID" value="HanXRQr2_Chr16g0725451"/>
</dbReference>
<dbReference type="InterPro" id="IPR032675">
    <property type="entry name" value="LRR_dom_sf"/>
</dbReference>
<keyword evidence="3" id="KW-1185">Reference proteome</keyword>
<dbReference type="OrthoDB" id="6066220at2759"/>
<dbReference type="SMART" id="SM00367">
    <property type="entry name" value="LRR_CC"/>
    <property type="match status" value="12"/>
</dbReference>
<accession>A0A9K3DMP3</accession>
<dbReference type="InterPro" id="IPR057207">
    <property type="entry name" value="FBXL15_LRR"/>
</dbReference>
<dbReference type="EMBL" id="MNCJ02000331">
    <property type="protein sequence ID" value="KAF5758099.1"/>
    <property type="molecule type" value="Genomic_DNA"/>
</dbReference>
<dbReference type="InterPro" id="IPR006553">
    <property type="entry name" value="Leu-rich_rpt_Cys-con_subtyp"/>
</dbReference>
<gene>
    <name evidence="2" type="ORF">HanXRQr2_Chr16g0725451</name>
</gene>
<dbReference type="Pfam" id="PF25372">
    <property type="entry name" value="DUF7885"/>
    <property type="match status" value="1"/>
</dbReference>
<proteinExistence type="predicted"/>
<reference evidence="2" key="2">
    <citation type="submission" date="2020-06" db="EMBL/GenBank/DDBJ databases">
        <title>Helianthus annuus Genome sequencing and assembly Release 2.</title>
        <authorList>
            <person name="Gouzy J."/>
            <person name="Langlade N."/>
            <person name="Munos S."/>
        </authorList>
    </citation>
    <scope>NUCLEOTIDE SEQUENCE</scope>
    <source>
        <tissue evidence="2">Leaves</tissue>
    </source>
</reference>
<dbReference type="Gene3D" id="3.80.10.10">
    <property type="entry name" value="Ribonuclease Inhibitor"/>
    <property type="match status" value="3"/>
</dbReference>
<dbReference type="Proteomes" id="UP000215914">
    <property type="component" value="Unassembled WGS sequence"/>
</dbReference>
<evidence type="ECO:0000313" key="2">
    <source>
        <dbReference type="EMBL" id="KAF5758099.1"/>
    </source>
</evidence>
<dbReference type="GO" id="GO:0005737">
    <property type="term" value="C:cytoplasm"/>
    <property type="evidence" value="ECO:0000318"/>
    <property type="project" value="GO_Central"/>
</dbReference>
<comment type="caution">
    <text evidence="2">The sequence shown here is derived from an EMBL/GenBank/DDBJ whole genome shotgun (WGS) entry which is preliminary data.</text>
</comment>
<feature type="domain" description="F-box/LRR-repeat protein 15-like leucin rich repeat" evidence="1">
    <location>
        <begin position="412"/>
        <end position="537"/>
    </location>
</feature>